<dbReference type="Proteomes" id="UP000236732">
    <property type="component" value="Unassembled WGS sequence"/>
</dbReference>
<feature type="domain" description="HTH marR-type" evidence="1">
    <location>
        <begin position="15"/>
        <end position="147"/>
    </location>
</feature>
<dbReference type="EMBL" id="FNVT01000013">
    <property type="protein sequence ID" value="SEG99536.1"/>
    <property type="molecule type" value="Genomic_DNA"/>
</dbReference>
<evidence type="ECO:0000313" key="3">
    <source>
        <dbReference type="Proteomes" id="UP000236732"/>
    </source>
</evidence>
<dbReference type="PROSITE" id="PS50995">
    <property type="entry name" value="HTH_MARR_2"/>
    <property type="match status" value="1"/>
</dbReference>
<dbReference type="InterPro" id="IPR039422">
    <property type="entry name" value="MarR/SlyA-like"/>
</dbReference>
<sequence length="155" mass="17369">MTDTMDEQDTPAPLRVLPSRMLSLVAMHSDRLVSDGLAGADARKWHYAALVALRESGPASQAGLSRRTGIYRSDLVAVINELSERGFVERAPDPADRRRNVITITAQGRRQLDRLDELISSLQDDLLAPLTRPEREEFTGFLTRLLAHHTRREPS</sequence>
<dbReference type="GO" id="GO:0003677">
    <property type="term" value="F:DNA binding"/>
    <property type="evidence" value="ECO:0007669"/>
    <property type="project" value="UniProtKB-KW"/>
</dbReference>
<dbReference type="GO" id="GO:0006950">
    <property type="term" value="P:response to stress"/>
    <property type="evidence" value="ECO:0007669"/>
    <property type="project" value="TreeGrafter"/>
</dbReference>
<protein>
    <submittedName>
        <fullName evidence="2">DNA-binding transcriptional regulator, MarR family</fullName>
    </submittedName>
</protein>
<dbReference type="GO" id="GO:0003700">
    <property type="term" value="F:DNA-binding transcription factor activity"/>
    <property type="evidence" value="ECO:0007669"/>
    <property type="project" value="InterPro"/>
</dbReference>
<dbReference type="Pfam" id="PF12802">
    <property type="entry name" value="MarR_2"/>
    <property type="match status" value="1"/>
</dbReference>
<dbReference type="InterPro" id="IPR000835">
    <property type="entry name" value="HTH_MarR-typ"/>
</dbReference>
<evidence type="ECO:0000259" key="1">
    <source>
        <dbReference type="PROSITE" id="PS50995"/>
    </source>
</evidence>
<dbReference type="AlphaFoldDB" id="A0A1H6ERA3"/>
<dbReference type="SMART" id="SM00347">
    <property type="entry name" value="HTH_MARR"/>
    <property type="match status" value="1"/>
</dbReference>
<gene>
    <name evidence="2" type="ORF">SAMN05444920_113132</name>
</gene>
<keyword evidence="2" id="KW-0238">DNA-binding</keyword>
<dbReference type="PANTHER" id="PTHR33164">
    <property type="entry name" value="TRANSCRIPTIONAL REGULATOR, MARR FAMILY"/>
    <property type="match status" value="1"/>
</dbReference>
<dbReference type="PRINTS" id="PR00598">
    <property type="entry name" value="HTHMARR"/>
</dbReference>
<keyword evidence="3" id="KW-1185">Reference proteome</keyword>
<accession>A0A1H6ERA3</accession>
<dbReference type="PANTHER" id="PTHR33164:SF95">
    <property type="entry name" value="TRANSCRIPTIONAL REGULATOR"/>
    <property type="match status" value="1"/>
</dbReference>
<dbReference type="RefSeq" id="WP_103960738.1">
    <property type="nucleotide sequence ID" value="NZ_FNVT01000013.1"/>
</dbReference>
<dbReference type="InterPro" id="IPR036390">
    <property type="entry name" value="WH_DNA-bd_sf"/>
</dbReference>
<organism evidence="2 3">
    <name type="scientific">Nonomuraea solani</name>
    <dbReference type="NCBI Taxonomy" id="1144553"/>
    <lineage>
        <taxon>Bacteria</taxon>
        <taxon>Bacillati</taxon>
        <taxon>Actinomycetota</taxon>
        <taxon>Actinomycetes</taxon>
        <taxon>Streptosporangiales</taxon>
        <taxon>Streptosporangiaceae</taxon>
        <taxon>Nonomuraea</taxon>
    </lineage>
</organism>
<reference evidence="2 3" key="1">
    <citation type="submission" date="2016-10" db="EMBL/GenBank/DDBJ databases">
        <authorList>
            <person name="de Groot N.N."/>
        </authorList>
    </citation>
    <scope>NUCLEOTIDE SEQUENCE [LARGE SCALE GENOMIC DNA]</scope>
    <source>
        <strain evidence="2 3">CGMCC 4.7037</strain>
    </source>
</reference>
<dbReference type="Gene3D" id="1.10.10.10">
    <property type="entry name" value="Winged helix-like DNA-binding domain superfamily/Winged helix DNA-binding domain"/>
    <property type="match status" value="1"/>
</dbReference>
<name>A0A1H6ERA3_9ACTN</name>
<dbReference type="InterPro" id="IPR036388">
    <property type="entry name" value="WH-like_DNA-bd_sf"/>
</dbReference>
<evidence type="ECO:0000313" key="2">
    <source>
        <dbReference type="EMBL" id="SEG99536.1"/>
    </source>
</evidence>
<dbReference type="OrthoDB" id="4826718at2"/>
<proteinExistence type="predicted"/>
<dbReference type="SUPFAM" id="SSF46785">
    <property type="entry name" value="Winged helix' DNA-binding domain"/>
    <property type="match status" value="1"/>
</dbReference>